<name>A0A7R8D8H5_LEPSM</name>
<gene>
    <name evidence="1" type="ORF">LSAA_14807</name>
</gene>
<sequence length="142" mass="16545">MHSIYIYKSYQYYCVLNNRSILNHHVYNKPLGTNLQNLKLPSPPANQSPYLLNHRIHSYTPGQCIIFYFWNDGYPVSVHNQRRSALSQEQLQLQNKLGVFSTDISSSDFNIGIWDEYHLSPFRKLVSESKKWISVPAGLILE</sequence>
<reference evidence="1" key="1">
    <citation type="submission" date="2021-02" db="EMBL/GenBank/DDBJ databases">
        <authorList>
            <person name="Bekaert M."/>
        </authorList>
    </citation>
    <scope>NUCLEOTIDE SEQUENCE</scope>
    <source>
        <strain evidence="1">IoA-00</strain>
    </source>
</reference>
<organism evidence="1 2">
    <name type="scientific">Lepeophtheirus salmonis</name>
    <name type="common">Salmon louse</name>
    <name type="synonym">Caligus salmonis</name>
    <dbReference type="NCBI Taxonomy" id="72036"/>
    <lineage>
        <taxon>Eukaryota</taxon>
        <taxon>Metazoa</taxon>
        <taxon>Ecdysozoa</taxon>
        <taxon>Arthropoda</taxon>
        <taxon>Crustacea</taxon>
        <taxon>Multicrustacea</taxon>
        <taxon>Hexanauplia</taxon>
        <taxon>Copepoda</taxon>
        <taxon>Siphonostomatoida</taxon>
        <taxon>Caligidae</taxon>
        <taxon>Lepeophtheirus</taxon>
    </lineage>
</organism>
<evidence type="ECO:0000313" key="2">
    <source>
        <dbReference type="Proteomes" id="UP000675881"/>
    </source>
</evidence>
<protein>
    <submittedName>
        <fullName evidence="1">(salmon louse) hypothetical protein</fullName>
    </submittedName>
</protein>
<accession>A0A7R8D8H5</accession>
<dbReference type="AlphaFoldDB" id="A0A7R8D8H5"/>
<dbReference type="EMBL" id="HG994588">
    <property type="protein sequence ID" value="CAF3036684.1"/>
    <property type="molecule type" value="Genomic_DNA"/>
</dbReference>
<proteinExistence type="predicted"/>
<keyword evidence="2" id="KW-1185">Reference proteome</keyword>
<dbReference type="Proteomes" id="UP000675881">
    <property type="component" value="Chromosome 9"/>
</dbReference>
<evidence type="ECO:0000313" key="1">
    <source>
        <dbReference type="EMBL" id="CAF3036684.1"/>
    </source>
</evidence>